<dbReference type="OrthoDB" id="10004862at2759"/>
<accession>A0A067MRF1</accession>
<dbReference type="HOGENOM" id="CLU_019145_1_0_1"/>
<keyword evidence="4" id="KW-1185">Reference proteome</keyword>
<evidence type="ECO:0000313" key="4">
    <source>
        <dbReference type="Proteomes" id="UP000027195"/>
    </source>
</evidence>
<dbReference type="Proteomes" id="UP000027195">
    <property type="component" value="Unassembled WGS sequence"/>
</dbReference>
<protein>
    <recommendedName>
        <fullName evidence="5">DUF4243 domain-containing protein</fullName>
    </recommendedName>
</protein>
<dbReference type="PANTHER" id="PTHR35870:SF1">
    <property type="entry name" value="PROTEIN, PUTATIVE (AFU_ORTHOLOGUE AFUA_5G03330)-RELATED"/>
    <property type="match status" value="1"/>
</dbReference>
<reference evidence="4" key="1">
    <citation type="journal article" date="2014" name="Proc. Natl. Acad. Sci. U.S.A.">
        <title>Extensive sampling of basidiomycete genomes demonstrates inadequacy of the white-rot/brown-rot paradigm for wood decay fungi.</title>
        <authorList>
            <person name="Riley R."/>
            <person name="Salamov A.A."/>
            <person name="Brown D.W."/>
            <person name="Nagy L.G."/>
            <person name="Floudas D."/>
            <person name="Held B.W."/>
            <person name="Levasseur A."/>
            <person name="Lombard V."/>
            <person name="Morin E."/>
            <person name="Otillar R."/>
            <person name="Lindquist E.A."/>
            <person name="Sun H."/>
            <person name="LaButti K.M."/>
            <person name="Schmutz J."/>
            <person name="Jabbour D."/>
            <person name="Luo H."/>
            <person name="Baker S.E."/>
            <person name="Pisabarro A.G."/>
            <person name="Walton J.D."/>
            <person name="Blanchette R.A."/>
            <person name="Henrissat B."/>
            <person name="Martin F."/>
            <person name="Cullen D."/>
            <person name="Hibbett D.S."/>
            <person name="Grigoriev I.V."/>
        </authorList>
    </citation>
    <scope>NUCLEOTIDE SEQUENCE [LARGE SCALE GENOMIC DNA]</scope>
    <source>
        <strain evidence="4">FD-172 SS1</strain>
    </source>
</reference>
<dbReference type="Pfam" id="PF14027">
    <property type="entry name" value="Questin_oxidase"/>
    <property type="match status" value="1"/>
</dbReference>
<dbReference type="GO" id="GO:0016491">
    <property type="term" value="F:oxidoreductase activity"/>
    <property type="evidence" value="ECO:0007669"/>
    <property type="project" value="UniProtKB-KW"/>
</dbReference>
<proteinExistence type="predicted"/>
<feature type="region of interest" description="Disordered" evidence="2">
    <location>
        <begin position="1"/>
        <end position="24"/>
    </location>
</feature>
<dbReference type="STRING" id="930990.A0A067MRF1"/>
<dbReference type="EMBL" id="KL198022">
    <property type="protein sequence ID" value="KDQ18174.1"/>
    <property type="molecule type" value="Genomic_DNA"/>
</dbReference>
<dbReference type="InterPro" id="IPR025337">
    <property type="entry name" value="Questin_oxidase-like"/>
</dbReference>
<evidence type="ECO:0000256" key="1">
    <source>
        <dbReference type="ARBA" id="ARBA00023002"/>
    </source>
</evidence>
<gene>
    <name evidence="3" type="ORF">BOTBODRAFT_104662</name>
</gene>
<sequence>MSAATRTSASVSRGQLDLPGASPESKDALRRLLKEDYDTHHCFFNTLGFHNHLNHHLFAAYDLGAPPKLLQAIYDKEARHQRPIDLGKPDISPKPGQVNQNNWTQWLGDQNAYHGYLAFFTEQLDAHGLQATLHQYIFSSAANDSGVNMLTRLVGGFFHPFIELGYGVEFGENQVVAQGMAQAAVSKPAPPALFTPGWPNDRHAITPASSKPPSLLSLLHEIYEHKDLGPPMPYNPDATVGQRIALILDDKKKIAALNAITSKWSLGAKDVDLAPLVQECNTLGALLLAATSRRGYRTRLDFFLMHTLTSSLFLPAILHALPQDDHDLKGAILESWWRIVALCVIARGRPRIDPGLLMEATAAPRPPSSPGAGNLSEDAVGFKDPEGAGGALGVNPWLDITADVLHAPDSHTVKTIRALMYGARHYSDLPTSAFVRPGEESFHQGAGKLDGTLFVRAAGLVMNTMGWVTHGQKAGSWDGSALGYDDAWKDERPSPDVLKVNLVFSFVVLP</sequence>
<evidence type="ECO:0000313" key="3">
    <source>
        <dbReference type="EMBL" id="KDQ18174.1"/>
    </source>
</evidence>
<feature type="compositionally biased region" description="Low complexity" evidence="2">
    <location>
        <begin position="1"/>
        <end position="13"/>
    </location>
</feature>
<organism evidence="3 4">
    <name type="scientific">Botryobasidium botryosum (strain FD-172 SS1)</name>
    <dbReference type="NCBI Taxonomy" id="930990"/>
    <lineage>
        <taxon>Eukaryota</taxon>
        <taxon>Fungi</taxon>
        <taxon>Dikarya</taxon>
        <taxon>Basidiomycota</taxon>
        <taxon>Agaricomycotina</taxon>
        <taxon>Agaricomycetes</taxon>
        <taxon>Cantharellales</taxon>
        <taxon>Botryobasidiaceae</taxon>
        <taxon>Botryobasidium</taxon>
    </lineage>
</organism>
<name>A0A067MRF1_BOTB1</name>
<dbReference type="AlphaFoldDB" id="A0A067MRF1"/>
<dbReference type="PANTHER" id="PTHR35870">
    <property type="entry name" value="PROTEIN, PUTATIVE (AFU_ORTHOLOGUE AFUA_5G03330)-RELATED"/>
    <property type="match status" value="1"/>
</dbReference>
<evidence type="ECO:0000256" key="2">
    <source>
        <dbReference type="SAM" id="MobiDB-lite"/>
    </source>
</evidence>
<dbReference type="InParanoid" id="A0A067MRF1"/>
<keyword evidence="1" id="KW-0560">Oxidoreductase</keyword>
<evidence type="ECO:0008006" key="5">
    <source>
        <dbReference type="Google" id="ProtNLM"/>
    </source>
</evidence>